<dbReference type="InterPro" id="IPR043429">
    <property type="entry name" value="ArtM/GltK/GlnP/TcyL/YhdX-like"/>
</dbReference>
<keyword evidence="5" id="KW-0997">Cell inner membrane</keyword>
<dbReference type="InterPro" id="IPR035906">
    <property type="entry name" value="MetI-like_sf"/>
</dbReference>
<evidence type="ECO:0000256" key="1">
    <source>
        <dbReference type="ARBA" id="ARBA00004429"/>
    </source>
</evidence>
<dbReference type="RefSeq" id="WP_127679933.1">
    <property type="nucleotide sequence ID" value="NZ_SACM01000001.1"/>
</dbReference>
<comment type="caution">
    <text evidence="11">The sequence shown here is derived from an EMBL/GenBank/DDBJ whole genome shotgun (WGS) entry which is preliminary data.</text>
</comment>
<feature type="transmembrane region" description="Helical" evidence="9">
    <location>
        <begin position="95"/>
        <end position="113"/>
    </location>
</feature>
<accession>A0A437LQC1</accession>
<dbReference type="AlphaFoldDB" id="A0A437LQC1"/>
<feature type="transmembrane region" description="Helical" evidence="9">
    <location>
        <begin position="197"/>
        <end position="219"/>
    </location>
</feature>
<comment type="similarity">
    <text evidence="2">Belongs to the binding-protein-dependent transport system permease family. HisMQ subfamily.</text>
</comment>
<dbReference type="InterPro" id="IPR000515">
    <property type="entry name" value="MetI-like"/>
</dbReference>
<organism evidence="11 12">
    <name type="scientific">Inhella crocodyli</name>
    <dbReference type="NCBI Taxonomy" id="2499851"/>
    <lineage>
        <taxon>Bacteria</taxon>
        <taxon>Pseudomonadati</taxon>
        <taxon>Pseudomonadota</taxon>
        <taxon>Betaproteobacteria</taxon>
        <taxon>Burkholderiales</taxon>
        <taxon>Sphaerotilaceae</taxon>
        <taxon>Inhella</taxon>
    </lineage>
</organism>
<dbReference type="EMBL" id="SACM01000001">
    <property type="protein sequence ID" value="RVT87602.1"/>
    <property type="molecule type" value="Genomic_DNA"/>
</dbReference>
<keyword evidence="3 9" id="KW-0813">Transport</keyword>
<keyword evidence="7 9" id="KW-1133">Transmembrane helix</keyword>
<feature type="transmembrane region" description="Helical" evidence="9">
    <location>
        <begin position="162"/>
        <end position="185"/>
    </location>
</feature>
<sequence>MTENWQTIANNLPLYLSGVGVTLQLLAISLALGLLIAIPLGVLRALPNPWVWRPIWAYTYVFRGTPMLVQLFLIYYGLGQFEWVRNSFAWEWLQNAWFCACLAFVLNTAAYTTEIVAGAIRALPHGEIEAAKAYGMDRLTLMRRIVLPSALRRALPAYGNEAIFMLHGTSLAMLVTIVDITGAAKRVYAVHYIPFEAYITAGVFYLTLTLAMVAVFRWAENRFLKPLMPR</sequence>
<feature type="domain" description="ABC transmembrane type-1" evidence="10">
    <location>
        <begin position="19"/>
        <end position="216"/>
    </location>
</feature>
<dbReference type="OrthoDB" id="7026155at2"/>
<evidence type="ECO:0000256" key="6">
    <source>
        <dbReference type="ARBA" id="ARBA00022692"/>
    </source>
</evidence>
<evidence type="ECO:0000313" key="11">
    <source>
        <dbReference type="EMBL" id="RVT87602.1"/>
    </source>
</evidence>
<keyword evidence="8 9" id="KW-0472">Membrane</keyword>
<dbReference type="Gene3D" id="1.10.3720.10">
    <property type="entry name" value="MetI-like"/>
    <property type="match status" value="1"/>
</dbReference>
<evidence type="ECO:0000313" key="12">
    <source>
        <dbReference type="Proteomes" id="UP000288587"/>
    </source>
</evidence>
<evidence type="ECO:0000259" key="10">
    <source>
        <dbReference type="PROSITE" id="PS50928"/>
    </source>
</evidence>
<dbReference type="NCBIfam" id="TIGR01726">
    <property type="entry name" value="HEQRo_perm_3TM"/>
    <property type="match status" value="1"/>
</dbReference>
<protein>
    <submittedName>
        <fullName evidence="11">ABC transporter permease</fullName>
    </submittedName>
</protein>
<dbReference type="PANTHER" id="PTHR30614">
    <property type="entry name" value="MEMBRANE COMPONENT OF AMINO ACID ABC TRANSPORTER"/>
    <property type="match status" value="1"/>
</dbReference>
<evidence type="ECO:0000256" key="2">
    <source>
        <dbReference type="ARBA" id="ARBA00010072"/>
    </source>
</evidence>
<dbReference type="GO" id="GO:0043190">
    <property type="term" value="C:ATP-binding cassette (ABC) transporter complex"/>
    <property type="evidence" value="ECO:0007669"/>
    <property type="project" value="InterPro"/>
</dbReference>
<proteinExistence type="inferred from homology"/>
<gene>
    <name evidence="11" type="ORF">EOD73_00815</name>
</gene>
<dbReference type="SUPFAM" id="SSF161098">
    <property type="entry name" value="MetI-like"/>
    <property type="match status" value="1"/>
</dbReference>
<evidence type="ECO:0000256" key="9">
    <source>
        <dbReference type="RuleBase" id="RU363032"/>
    </source>
</evidence>
<evidence type="ECO:0000256" key="7">
    <source>
        <dbReference type="ARBA" id="ARBA00022989"/>
    </source>
</evidence>
<dbReference type="GO" id="GO:0022857">
    <property type="term" value="F:transmembrane transporter activity"/>
    <property type="evidence" value="ECO:0007669"/>
    <property type="project" value="InterPro"/>
</dbReference>
<evidence type="ECO:0000256" key="4">
    <source>
        <dbReference type="ARBA" id="ARBA00022475"/>
    </source>
</evidence>
<dbReference type="PROSITE" id="PS50928">
    <property type="entry name" value="ABC_TM1"/>
    <property type="match status" value="1"/>
</dbReference>
<feature type="transmembrane region" description="Helical" evidence="9">
    <location>
        <begin position="21"/>
        <end position="43"/>
    </location>
</feature>
<feature type="transmembrane region" description="Helical" evidence="9">
    <location>
        <begin position="55"/>
        <end position="75"/>
    </location>
</feature>
<dbReference type="GO" id="GO:0006865">
    <property type="term" value="P:amino acid transport"/>
    <property type="evidence" value="ECO:0007669"/>
    <property type="project" value="TreeGrafter"/>
</dbReference>
<evidence type="ECO:0000256" key="3">
    <source>
        <dbReference type="ARBA" id="ARBA00022448"/>
    </source>
</evidence>
<keyword evidence="6 9" id="KW-0812">Transmembrane</keyword>
<name>A0A437LQC1_9BURK</name>
<keyword evidence="4" id="KW-1003">Cell membrane</keyword>
<evidence type="ECO:0000256" key="5">
    <source>
        <dbReference type="ARBA" id="ARBA00022519"/>
    </source>
</evidence>
<dbReference type="CDD" id="cd06261">
    <property type="entry name" value="TM_PBP2"/>
    <property type="match status" value="1"/>
</dbReference>
<reference evidence="11 12" key="1">
    <citation type="submission" date="2019-01" db="EMBL/GenBank/DDBJ databases">
        <authorList>
            <person name="Chen W.-M."/>
        </authorList>
    </citation>
    <scope>NUCLEOTIDE SEQUENCE [LARGE SCALE GENOMIC DNA]</scope>
    <source>
        <strain evidence="11 12">CCP-18</strain>
    </source>
</reference>
<dbReference type="Pfam" id="PF00528">
    <property type="entry name" value="BPD_transp_1"/>
    <property type="match status" value="1"/>
</dbReference>
<evidence type="ECO:0000256" key="8">
    <source>
        <dbReference type="ARBA" id="ARBA00023136"/>
    </source>
</evidence>
<comment type="subcellular location">
    <subcellularLocation>
        <location evidence="1">Cell inner membrane</location>
        <topology evidence="1">Multi-pass membrane protein</topology>
    </subcellularLocation>
    <subcellularLocation>
        <location evidence="9">Cell membrane</location>
        <topology evidence="9">Multi-pass membrane protein</topology>
    </subcellularLocation>
</comment>
<keyword evidence="12" id="KW-1185">Reference proteome</keyword>
<dbReference type="PANTHER" id="PTHR30614:SF10">
    <property type="entry name" value="ARGININE ABC TRANSPORTER PERMEASE PROTEIN ARTM"/>
    <property type="match status" value="1"/>
</dbReference>
<dbReference type="Proteomes" id="UP000288587">
    <property type="component" value="Unassembled WGS sequence"/>
</dbReference>
<dbReference type="InterPro" id="IPR010065">
    <property type="entry name" value="AA_ABC_transptr_permease_3TM"/>
</dbReference>